<feature type="binding site" evidence="11">
    <location>
        <position position="156"/>
    </location>
    <ligand>
        <name>substrate</name>
    </ligand>
</feature>
<name>A0A852TJ34_9BACI</name>
<dbReference type="Proteomes" id="UP000548423">
    <property type="component" value="Unassembled WGS sequence"/>
</dbReference>
<feature type="binding site" evidence="11">
    <location>
        <position position="138"/>
    </location>
    <ligand>
        <name>ATP</name>
        <dbReference type="ChEBI" id="CHEBI:30616"/>
    </ligand>
</feature>
<dbReference type="Gene3D" id="3.40.50.300">
    <property type="entry name" value="P-loop containing nucleotide triphosphate hydrolases"/>
    <property type="match status" value="1"/>
</dbReference>
<evidence type="ECO:0000256" key="7">
    <source>
        <dbReference type="ARBA" id="ARBA00022777"/>
    </source>
</evidence>
<dbReference type="SUPFAM" id="SSF52540">
    <property type="entry name" value="P-loop containing nucleoside triphosphate hydrolases"/>
    <property type="match status" value="1"/>
</dbReference>
<dbReference type="GO" id="GO:0009073">
    <property type="term" value="P:aromatic amino acid family biosynthetic process"/>
    <property type="evidence" value="ECO:0007669"/>
    <property type="project" value="UniProtKB-KW"/>
</dbReference>
<dbReference type="InterPro" id="IPR023000">
    <property type="entry name" value="Shikimate_kinase_CS"/>
</dbReference>
<dbReference type="EC" id="2.7.1.71" evidence="3 11"/>
<dbReference type="PANTHER" id="PTHR21087">
    <property type="entry name" value="SHIKIMATE KINASE"/>
    <property type="match status" value="1"/>
</dbReference>
<dbReference type="UniPathway" id="UPA00053">
    <property type="reaction ID" value="UER00088"/>
</dbReference>
<evidence type="ECO:0000256" key="10">
    <source>
        <dbReference type="ARBA" id="ARBA00048567"/>
    </source>
</evidence>
<comment type="subunit">
    <text evidence="11">Monomer.</text>
</comment>
<sequence length="196" mass="22783">MESILFVLGRWKPLSNSSLKEKNIVFIGFMGAGKTTIGKLVAKKLYRDFIDIDEEIEKEYNMPIPKIFAEIGEKAFRKKEKELIQNLCDYKLKIISVGGGAFLQEEIRKVCLSSSIVFYLDITWEAWKTRLSSIIDSRPVLQGKSMAEIEELFYKRKEIYKNNYHSTIEISNQDMDELAESIVKTLKLSWELHETK</sequence>
<comment type="similarity">
    <text evidence="2 11">Belongs to the shikimate kinase family.</text>
</comment>
<keyword evidence="4 11" id="KW-0028">Amino-acid biosynthesis</keyword>
<keyword evidence="9 11" id="KW-0057">Aromatic amino acid biosynthesis</keyword>
<organism evidence="12 13">
    <name type="scientific">Neobacillus niacini</name>
    <dbReference type="NCBI Taxonomy" id="86668"/>
    <lineage>
        <taxon>Bacteria</taxon>
        <taxon>Bacillati</taxon>
        <taxon>Bacillota</taxon>
        <taxon>Bacilli</taxon>
        <taxon>Bacillales</taxon>
        <taxon>Bacillaceae</taxon>
        <taxon>Neobacillus</taxon>
    </lineage>
</organism>
<keyword evidence="6 11" id="KW-0547">Nucleotide-binding</keyword>
<feature type="binding site" evidence="11">
    <location>
        <position position="77"/>
    </location>
    <ligand>
        <name>substrate</name>
    </ligand>
</feature>
<evidence type="ECO:0000256" key="1">
    <source>
        <dbReference type="ARBA" id="ARBA00004842"/>
    </source>
</evidence>
<keyword evidence="7 11" id="KW-0418">Kinase</keyword>
<keyword evidence="11" id="KW-0460">Magnesium</keyword>
<evidence type="ECO:0000313" key="12">
    <source>
        <dbReference type="EMBL" id="NYE08772.1"/>
    </source>
</evidence>
<evidence type="ECO:0000313" key="13">
    <source>
        <dbReference type="Proteomes" id="UP000548423"/>
    </source>
</evidence>
<comment type="catalytic activity">
    <reaction evidence="10 11">
        <text>shikimate + ATP = 3-phosphoshikimate + ADP + H(+)</text>
        <dbReference type="Rhea" id="RHEA:13121"/>
        <dbReference type="ChEBI" id="CHEBI:15378"/>
        <dbReference type="ChEBI" id="CHEBI:30616"/>
        <dbReference type="ChEBI" id="CHEBI:36208"/>
        <dbReference type="ChEBI" id="CHEBI:145989"/>
        <dbReference type="ChEBI" id="CHEBI:456216"/>
        <dbReference type="EC" id="2.7.1.71"/>
    </reaction>
</comment>
<evidence type="ECO:0000256" key="6">
    <source>
        <dbReference type="ARBA" id="ARBA00022741"/>
    </source>
</evidence>
<gene>
    <name evidence="11" type="primary">aroK</name>
    <name evidence="12" type="ORF">F4694_005628</name>
</gene>
<dbReference type="InterPro" id="IPR000623">
    <property type="entry name" value="Shikimate_kinase/TSH1"/>
</dbReference>
<comment type="function">
    <text evidence="11">Catalyzes the specific phosphorylation of the 3-hydroxyl group of shikimic acid using ATP as a cosubstrate.</text>
</comment>
<feature type="binding site" evidence="11">
    <location>
        <position position="173"/>
    </location>
    <ligand>
        <name>ATP</name>
        <dbReference type="ChEBI" id="CHEBI:30616"/>
    </ligand>
</feature>
<dbReference type="GO" id="GO:0005524">
    <property type="term" value="F:ATP binding"/>
    <property type="evidence" value="ECO:0007669"/>
    <property type="project" value="UniProtKB-UniRule"/>
</dbReference>
<evidence type="ECO:0000256" key="3">
    <source>
        <dbReference type="ARBA" id="ARBA00012154"/>
    </source>
</evidence>
<dbReference type="EMBL" id="JACCBX010000016">
    <property type="protein sequence ID" value="NYE08772.1"/>
    <property type="molecule type" value="Genomic_DNA"/>
</dbReference>
<keyword evidence="8 11" id="KW-0067">ATP-binding</keyword>
<comment type="cofactor">
    <cofactor evidence="11">
        <name>Mg(2+)</name>
        <dbReference type="ChEBI" id="CHEBI:18420"/>
    </cofactor>
    <text evidence="11">Binds 1 Mg(2+) ion per subunit.</text>
</comment>
<dbReference type="GO" id="GO:0004765">
    <property type="term" value="F:shikimate kinase activity"/>
    <property type="evidence" value="ECO:0007669"/>
    <property type="project" value="UniProtKB-UniRule"/>
</dbReference>
<dbReference type="GO" id="GO:0000287">
    <property type="term" value="F:magnesium ion binding"/>
    <property type="evidence" value="ECO:0007669"/>
    <property type="project" value="UniProtKB-UniRule"/>
</dbReference>
<dbReference type="GO" id="GO:0008652">
    <property type="term" value="P:amino acid biosynthetic process"/>
    <property type="evidence" value="ECO:0007669"/>
    <property type="project" value="UniProtKB-KW"/>
</dbReference>
<dbReference type="CDD" id="cd00464">
    <property type="entry name" value="SK"/>
    <property type="match status" value="1"/>
</dbReference>
<dbReference type="GO" id="GO:0009423">
    <property type="term" value="P:chorismate biosynthetic process"/>
    <property type="evidence" value="ECO:0007669"/>
    <property type="project" value="UniProtKB-UniRule"/>
</dbReference>
<reference evidence="13" key="1">
    <citation type="submission" date="2020-07" db="EMBL/GenBank/DDBJ databases">
        <authorList>
            <person name="Partida-Martinez L."/>
            <person name="Huntemann M."/>
            <person name="Clum A."/>
            <person name="Wang J."/>
            <person name="Palaniappan K."/>
            <person name="Ritter S."/>
            <person name="Chen I.-M."/>
            <person name="Stamatis D."/>
            <person name="Reddy T."/>
            <person name="O'Malley R."/>
            <person name="Daum C."/>
            <person name="Shapiro N."/>
            <person name="Ivanova N."/>
            <person name="Kyrpides N."/>
            <person name="Woyke T."/>
        </authorList>
    </citation>
    <scope>NUCLEOTIDE SEQUENCE [LARGE SCALE GENOMIC DNA]</scope>
    <source>
        <strain evidence="13">AT2.8</strain>
    </source>
</reference>
<dbReference type="PRINTS" id="PR01100">
    <property type="entry name" value="SHIKIMTKNASE"/>
</dbReference>
<dbReference type="AlphaFoldDB" id="A0A852TJ34"/>
<comment type="pathway">
    <text evidence="1 11">Metabolic intermediate biosynthesis; chorismate biosynthesis; chorismate from D-erythrose 4-phosphate and phosphoenolpyruvate: step 5/7.</text>
</comment>
<dbReference type="GO" id="GO:0005829">
    <property type="term" value="C:cytosol"/>
    <property type="evidence" value="ECO:0007669"/>
    <property type="project" value="TreeGrafter"/>
</dbReference>
<evidence type="ECO:0000256" key="11">
    <source>
        <dbReference type="HAMAP-Rule" id="MF_00109"/>
    </source>
</evidence>
<comment type="subcellular location">
    <subcellularLocation>
        <location evidence="11">Cytoplasm</location>
    </subcellularLocation>
</comment>
<dbReference type="PANTHER" id="PTHR21087:SF16">
    <property type="entry name" value="SHIKIMATE KINASE 1, CHLOROPLASTIC"/>
    <property type="match status" value="1"/>
</dbReference>
<accession>A0A852TJ34</accession>
<dbReference type="Pfam" id="PF01202">
    <property type="entry name" value="SKI"/>
    <property type="match status" value="1"/>
</dbReference>
<feature type="binding site" evidence="11">
    <location>
        <position position="35"/>
    </location>
    <ligand>
        <name>Mg(2+)</name>
        <dbReference type="ChEBI" id="CHEBI:18420"/>
    </ligand>
</feature>
<feature type="binding site" evidence="11">
    <location>
        <begin position="31"/>
        <end position="36"/>
    </location>
    <ligand>
        <name>ATP</name>
        <dbReference type="ChEBI" id="CHEBI:30616"/>
    </ligand>
</feature>
<dbReference type="InterPro" id="IPR031322">
    <property type="entry name" value="Shikimate/glucono_kinase"/>
</dbReference>
<dbReference type="HAMAP" id="MF_00109">
    <property type="entry name" value="Shikimate_kinase"/>
    <property type="match status" value="1"/>
</dbReference>
<comment type="caution">
    <text evidence="12">The sequence shown here is derived from an EMBL/GenBank/DDBJ whole genome shotgun (WGS) entry which is preliminary data.</text>
</comment>
<evidence type="ECO:0000256" key="8">
    <source>
        <dbReference type="ARBA" id="ARBA00022840"/>
    </source>
</evidence>
<dbReference type="PROSITE" id="PS01128">
    <property type="entry name" value="SHIKIMATE_KINASE"/>
    <property type="match status" value="1"/>
</dbReference>
<keyword evidence="11" id="KW-0479">Metal-binding</keyword>
<evidence type="ECO:0000256" key="2">
    <source>
        <dbReference type="ARBA" id="ARBA00006997"/>
    </source>
</evidence>
<protein>
    <recommendedName>
        <fullName evidence="3 11">Shikimate kinase</fullName>
        <shortName evidence="11">SK</shortName>
        <ecNumber evidence="3 11">2.7.1.71</ecNumber>
    </recommendedName>
</protein>
<reference evidence="13" key="2">
    <citation type="submission" date="2020-08" db="EMBL/GenBank/DDBJ databases">
        <title>The Agave Microbiome: Exploring the role of microbial communities in plant adaptations to desert environments.</title>
        <authorList>
            <person name="Partida-Martinez L.P."/>
        </authorList>
    </citation>
    <scope>NUCLEOTIDE SEQUENCE [LARGE SCALE GENOMIC DNA]</scope>
    <source>
        <strain evidence="13">AT2.8</strain>
    </source>
</reference>
<feature type="binding site" evidence="11">
    <location>
        <position position="99"/>
    </location>
    <ligand>
        <name>substrate</name>
    </ligand>
</feature>
<keyword evidence="11" id="KW-0963">Cytoplasm</keyword>
<proteinExistence type="inferred from homology"/>
<evidence type="ECO:0000256" key="5">
    <source>
        <dbReference type="ARBA" id="ARBA00022679"/>
    </source>
</evidence>
<dbReference type="InterPro" id="IPR027417">
    <property type="entry name" value="P-loop_NTPase"/>
</dbReference>
<feature type="binding site" evidence="11">
    <location>
        <position position="53"/>
    </location>
    <ligand>
        <name>substrate</name>
    </ligand>
</feature>
<evidence type="ECO:0000256" key="4">
    <source>
        <dbReference type="ARBA" id="ARBA00022605"/>
    </source>
</evidence>
<keyword evidence="5 11" id="KW-0808">Transferase</keyword>
<evidence type="ECO:0000256" key="9">
    <source>
        <dbReference type="ARBA" id="ARBA00023141"/>
    </source>
</evidence>